<name>A0A0F7ILE0_9CAUD</name>
<dbReference type="Proteomes" id="UP000204415">
    <property type="component" value="Segment"/>
</dbReference>
<proteinExistence type="predicted"/>
<dbReference type="KEGG" id="vg:26636095"/>
<feature type="region of interest" description="Disordered" evidence="1">
    <location>
        <begin position="210"/>
        <end position="236"/>
    </location>
</feature>
<dbReference type="OrthoDB" id="29814at10239"/>
<keyword evidence="3" id="KW-1185">Reference proteome</keyword>
<dbReference type="RefSeq" id="YP_009209676.1">
    <property type="nucleotide sequence ID" value="NC_028924.1"/>
</dbReference>
<dbReference type="GeneID" id="26636095"/>
<reference evidence="2 3" key="1">
    <citation type="journal article" date="2015" name="Stand. Genomic Sci.">
        <title>Complete genome sequences of bacteriophages P12002L and P12002S, two lytic phages that infect a marine Polaribacter strain.</title>
        <authorList>
            <person name="Kang I."/>
            <person name="Jang H."/>
            <person name="Cho J.-C."/>
        </authorList>
    </citation>
    <scope>NUCLEOTIDE SEQUENCE [LARGE SCALE GENOMIC DNA]</scope>
</reference>
<organism evidence="2 3">
    <name type="scientific">Polaribacter phage P12002L</name>
    <dbReference type="NCBI Taxonomy" id="1647386"/>
    <lineage>
        <taxon>Viruses</taxon>
        <taxon>Duplodnaviria</taxon>
        <taxon>Heunggongvirae</taxon>
        <taxon>Uroviricota</taxon>
        <taxon>Caudoviricetes</taxon>
        <taxon>Incheonvirus</taxon>
        <taxon>Incheonvirus P12002L</taxon>
    </lineage>
</organism>
<evidence type="ECO:0000313" key="3">
    <source>
        <dbReference type="Proteomes" id="UP000204415"/>
    </source>
</evidence>
<sequence>MNKNLIESLAKLAKVSDVEAFTSALQSETDTDFQLDTENLVVRTKEEEETFKSNMSRDVKDKAFSDAFEIQIKNMKKETGLEFDGKKSSDFIKAYKNHVLENANIEPNKRISELEQTLSNTTKTLKDKELEFDNLKNGFSLEKNRLKAESLIPELPTGLGLNKSEATDLFFMKYEVKDDGVYKDGQRLVDTTTAEPIKLENAVESFVSERGWNNVPQGRGGGSQNPKGGNSNNVSNLEEFDGLAKEKGYGVGSKEYNALLADVVKENPDLVI</sequence>
<feature type="compositionally biased region" description="Polar residues" evidence="1">
    <location>
        <begin position="224"/>
        <end position="236"/>
    </location>
</feature>
<evidence type="ECO:0000313" key="2">
    <source>
        <dbReference type="EMBL" id="AKG94190.1"/>
    </source>
</evidence>
<dbReference type="EMBL" id="KR136259">
    <property type="protein sequence ID" value="AKG94190.1"/>
    <property type="molecule type" value="Genomic_DNA"/>
</dbReference>
<protein>
    <submittedName>
        <fullName evidence="2">Uncharacterized protein</fullName>
    </submittedName>
</protein>
<evidence type="ECO:0000256" key="1">
    <source>
        <dbReference type="SAM" id="MobiDB-lite"/>
    </source>
</evidence>
<accession>A0A0F7ILE0</accession>
<gene>
    <name evidence="2" type="ORF">P12002L_0016</name>
</gene>